<evidence type="ECO:0000256" key="17">
    <source>
        <dbReference type="SAM" id="MobiDB-lite"/>
    </source>
</evidence>
<keyword evidence="7 15" id="KW-0808">Transferase</keyword>
<dbReference type="Pfam" id="PF21137">
    <property type="entry name" value="ANM3_C2H2_Zf"/>
    <property type="match status" value="1"/>
</dbReference>
<keyword evidence="10" id="KW-0863">Zinc-finger</keyword>
<dbReference type="InterPro" id="IPR036236">
    <property type="entry name" value="Znf_C2H2_sf"/>
</dbReference>
<evidence type="ECO:0000256" key="7">
    <source>
        <dbReference type="ARBA" id="ARBA00022679"/>
    </source>
</evidence>
<dbReference type="Gene3D" id="2.70.160.11">
    <property type="entry name" value="Hnrnp arginine n-methyltransferase1"/>
    <property type="match status" value="1"/>
</dbReference>
<feature type="domain" description="Protein arginine N-methyltransferase 3-like C2H2 zinc finger" evidence="18">
    <location>
        <begin position="82"/>
        <end position="125"/>
    </location>
</feature>
<dbReference type="CDD" id="cd02440">
    <property type="entry name" value="AdoMet_MTases"/>
    <property type="match status" value="1"/>
</dbReference>
<evidence type="ECO:0000256" key="14">
    <source>
        <dbReference type="ARBA" id="ARBA00049303"/>
    </source>
</evidence>
<keyword evidence="12" id="KW-0539">Nucleus</keyword>
<evidence type="ECO:0000256" key="8">
    <source>
        <dbReference type="ARBA" id="ARBA00022691"/>
    </source>
</evidence>
<comment type="caution">
    <text evidence="20">The sequence shown here is derived from an EMBL/GenBank/DDBJ whole genome shotgun (WGS) entry which is preliminary data.</text>
</comment>
<evidence type="ECO:0000259" key="19">
    <source>
        <dbReference type="Pfam" id="PF22528"/>
    </source>
</evidence>
<feature type="coiled-coil region" evidence="16">
    <location>
        <begin position="162"/>
        <end position="196"/>
    </location>
</feature>
<dbReference type="InterPro" id="IPR029063">
    <property type="entry name" value="SAM-dependent_MTases_sf"/>
</dbReference>
<evidence type="ECO:0000256" key="3">
    <source>
        <dbReference type="ARBA" id="ARBA00011925"/>
    </source>
</evidence>
<dbReference type="GO" id="GO:0042054">
    <property type="term" value="F:histone methyltransferase activity"/>
    <property type="evidence" value="ECO:0007669"/>
    <property type="project" value="TreeGrafter"/>
</dbReference>
<dbReference type="EMBL" id="NMPR01000079">
    <property type="protein sequence ID" value="KAA8631348.1"/>
    <property type="molecule type" value="Genomic_DNA"/>
</dbReference>
<evidence type="ECO:0000256" key="11">
    <source>
        <dbReference type="ARBA" id="ARBA00022833"/>
    </source>
</evidence>
<comment type="catalytic activity">
    <reaction evidence="13">
        <text>L-arginyl-[protein] + 2 S-adenosyl-L-methionine = N(omega),N(omega)-dimethyl-L-arginyl-[protein] + 2 S-adenosyl-L-homocysteine + 2 H(+)</text>
        <dbReference type="Rhea" id="RHEA:48096"/>
        <dbReference type="Rhea" id="RHEA-COMP:10532"/>
        <dbReference type="Rhea" id="RHEA-COMP:11991"/>
        <dbReference type="ChEBI" id="CHEBI:15378"/>
        <dbReference type="ChEBI" id="CHEBI:29965"/>
        <dbReference type="ChEBI" id="CHEBI:57856"/>
        <dbReference type="ChEBI" id="CHEBI:59789"/>
        <dbReference type="ChEBI" id="CHEBI:61897"/>
        <dbReference type="EC" id="2.1.1.319"/>
    </reaction>
    <physiologicalReaction direction="left-to-right" evidence="13">
        <dbReference type="Rhea" id="RHEA:48097"/>
    </physiologicalReaction>
</comment>
<feature type="domain" description="Protein arginine N-methyltransferase" evidence="19">
    <location>
        <begin position="386"/>
        <end position="577"/>
    </location>
</feature>
<evidence type="ECO:0000256" key="1">
    <source>
        <dbReference type="ARBA" id="ARBA00004123"/>
    </source>
</evidence>
<dbReference type="Proteomes" id="UP000433876">
    <property type="component" value="Unassembled WGS sequence"/>
</dbReference>
<dbReference type="SUPFAM" id="SSF57667">
    <property type="entry name" value="beta-beta-alpha zinc fingers"/>
    <property type="match status" value="1"/>
</dbReference>
<dbReference type="GO" id="GO:0035242">
    <property type="term" value="F:protein-arginine omega-N asymmetric methyltransferase activity"/>
    <property type="evidence" value="ECO:0007669"/>
    <property type="project" value="UniProtKB-EC"/>
</dbReference>
<dbReference type="GO" id="GO:0008270">
    <property type="term" value="F:zinc ion binding"/>
    <property type="evidence" value="ECO:0007669"/>
    <property type="project" value="UniProtKB-KW"/>
</dbReference>
<dbReference type="SUPFAM" id="SSF53335">
    <property type="entry name" value="S-adenosyl-L-methionine-dependent methyltransferases"/>
    <property type="match status" value="1"/>
</dbReference>
<organism evidence="20 21">
    <name type="scientific">Sordaria macrospora</name>
    <dbReference type="NCBI Taxonomy" id="5147"/>
    <lineage>
        <taxon>Eukaryota</taxon>
        <taxon>Fungi</taxon>
        <taxon>Dikarya</taxon>
        <taxon>Ascomycota</taxon>
        <taxon>Pezizomycotina</taxon>
        <taxon>Sordariomycetes</taxon>
        <taxon>Sordariomycetidae</taxon>
        <taxon>Sordariales</taxon>
        <taxon>Sordariaceae</taxon>
        <taxon>Sordaria</taxon>
    </lineage>
</organism>
<keyword evidence="4" id="KW-0963">Cytoplasm</keyword>
<dbReference type="PANTHER" id="PTHR11006">
    <property type="entry name" value="PROTEIN ARGININE N-METHYLTRANSFERASE"/>
    <property type="match status" value="1"/>
</dbReference>
<feature type="compositionally biased region" description="Acidic residues" evidence="17">
    <location>
        <begin position="33"/>
        <end position="46"/>
    </location>
</feature>
<dbReference type="AlphaFoldDB" id="A0A8S8ZPJ7"/>
<protein>
    <recommendedName>
        <fullName evidence="3">type I protein arginine methyltransferase</fullName>
        <ecNumber evidence="3">2.1.1.319</ecNumber>
    </recommendedName>
</protein>
<evidence type="ECO:0000256" key="16">
    <source>
        <dbReference type="SAM" id="Coils"/>
    </source>
</evidence>
<dbReference type="InterPro" id="IPR055135">
    <property type="entry name" value="PRMT_dom"/>
</dbReference>
<feature type="compositionally biased region" description="Low complexity" evidence="17">
    <location>
        <begin position="20"/>
        <end position="32"/>
    </location>
</feature>
<keyword evidence="8 15" id="KW-0949">S-adenosyl-L-methionine</keyword>
<evidence type="ECO:0000256" key="5">
    <source>
        <dbReference type="ARBA" id="ARBA00022553"/>
    </source>
</evidence>
<dbReference type="Gene3D" id="3.40.50.150">
    <property type="entry name" value="Vaccinia Virus protein VP39"/>
    <property type="match status" value="1"/>
</dbReference>
<keyword evidence="9" id="KW-0479">Metal-binding</keyword>
<dbReference type="Pfam" id="PF06325">
    <property type="entry name" value="PrmA"/>
    <property type="match status" value="1"/>
</dbReference>
<sequence length="589" mass="65429">MAAQMSTSAAQSEPRRDNYSSGSDAGSDSSSSGDEDEWQDQEEEQEEAPAIISLLDDHVFPDVVSMLNYCKDKGLDFLAIRDRLNLDFYGLIKLINFIRSKVHEGAAIPTEITAADLEDDKYLKPVLDDDALIFCLDDLPESSGAGAEASTADAEKGAGAPVDELIQKNAELQARLEQLSKQFSNYRLAVQQTLDQRWQADDDDKDAASKGKAAAAAAAATTGMPSAPAPEGPAAKDGASDYYFESYAHNDIHETMLKDTVRTEAYRDFIYQNKDLFAGKVVLDIGCGTGILSMFCAKAGAKQVIAVDRSEIIDKARENIYANGLSDVIVTLKGRIEEVILPVEKVDIIVSEWMGYCLLYEAMLNSVLWARDKYLTPQGLMVPSHGNMWIAPVSEQEYIAEYIDFWRDVYGFDMKVMQKGIYQDCRMEVRPAETVCGTPASFGLLDFHTVKVEDLTFTAKWASTFSDKAESHDGFLAWWDVFFARDRVDESIKIDTKAQEWVAETKGKCGDRDARVAFTTGPFGEPTHWRQGLMLLDKNKVKVTKPAPGQKIAGEIEYITAENHERGLNLRVTWAAEGEKEQTQTWLLH</sequence>
<dbReference type="InterPro" id="IPR025799">
    <property type="entry name" value="Arg_MeTrfase"/>
</dbReference>
<reference evidence="20 21" key="1">
    <citation type="submission" date="2017-07" db="EMBL/GenBank/DDBJ databases">
        <title>Genome sequence of the Sordaria macrospora wild type strain R19027.</title>
        <authorList>
            <person name="Nowrousian M."/>
            <person name="Teichert I."/>
            <person name="Kueck U."/>
        </authorList>
    </citation>
    <scope>NUCLEOTIDE SEQUENCE [LARGE SCALE GENOMIC DNA]</scope>
    <source>
        <strain evidence="20 21">R19027</strain>
        <tissue evidence="20">Mycelium</tissue>
    </source>
</reference>
<dbReference type="GO" id="GO:0005634">
    <property type="term" value="C:nucleus"/>
    <property type="evidence" value="ECO:0007669"/>
    <property type="project" value="UniProtKB-SubCell"/>
</dbReference>
<keyword evidence="6 15" id="KW-0489">Methyltransferase</keyword>
<keyword evidence="5" id="KW-0597">Phosphoprotein</keyword>
<evidence type="ECO:0000256" key="12">
    <source>
        <dbReference type="ARBA" id="ARBA00023242"/>
    </source>
</evidence>
<keyword evidence="11" id="KW-0862">Zinc</keyword>
<comment type="subcellular location">
    <subcellularLocation>
        <location evidence="2">Cytoplasm</location>
        <location evidence="2">Cytosol</location>
    </subcellularLocation>
    <subcellularLocation>
        <location evidence="1">Nucleus</location>
    </subcellularLocation>
</comment>
<dbReference type="GO" id="GO:0032259">
    <property type="term" value="P:methylation"/>
    <property type="evidence" value="ECO:0007669"/>
    <property type="project" value="UniProtKB-KW"/>
</dbReference>
<name>A0A8S8ZPJ7_SORMA</name>
<evidence type="ECO:0000256" key="13">
    <source>
        <dbReference type="ARBA" id="ARBA00047384"/>
    </source>
</evidence>
<dbReference type="PROSITE" id="PS51678">
    <property type="entry name" value="SAM_MT_PRMT"/>
    <property type="match status" value="1"/>
</dbReference>
<proteinExistence type="predicted"/>
<dbReference type="PANTHER" id="PTHR11006:SF116">
    <property type="entry name" value="PROTEIN METHYLTRANSFERASE"/>
    <property type="match status" value="1"/>
</dbReference>
<dbReference type="FunFam" id="2.70.160.11:FF:000016">
    <property type="entry name" value="Protein arginine methyltransferase RmtB"/>
    <property type="match status" value="1"/>
</dbReference>
<evidence type="ECO:0000256" key="15">
    <source>
        <dbReference type="PROSITE-ProRule" id="PRU01015"/>
    </source>
</evidence>
<keyword evidence="16" id="KW-0175">Coiled coil</keyword>
<evidence type="ECO:0000256" key="4">
    <source>
        <dbReference type="ARBA" id="ARBA00022490"/>
    </source>
</evidence>
<dbReference type="OMA" id="YSHFAIH"/>
<evidence type="ECO:0000256" key="6">
    <source>
        <dbReference type="ARBA" id="ARBA00022603"/>
    </source>
</evidence>
<dbReference type="InterPro" id="IPR049482">
    <property type="entry name" value="ANM3-like_C2H2_Zf"/>
</dbReference>
<dbReference type="Pfam" id="PF22528">
    <property type="entry name" value="PRMT_C"/>
    <property type="match status" value="1"/>
</dbReference>
<accession>A0A8S8ZPJ7</accession>
<dbReference type="EC" id="2.1.1.319" evidence="3"/>
<evidence type="ECO:0000256" key="2">
    <source>
        <dbReference type="ARBA" id="ARBA00004514"/>
    </source>
</evidence>
<evidence type="ECO:0000313" key="20">
    <source>
        <dbReference type="EMBL" id="KAA8631348.1"/>
    </source>
</evidence>
<dbReference type="GO" id="GO:0005829">
    <property type="term" value="C:cytosol"/>
    <property type="evidence" value="ECO:0007669"/>
    <property type="project" value="UniProtKB-SubCell"/>
</dbReference>
<evidence type="ECO:0000256" key="10">
    <source>
        <dbReference type="ARBA" id="ARBA00022771"/>
    </source>
</evidence>
<evidence type="ECO:0000259" key="18">
    <source>
        <dbReference type="Pfam" id="PF21137"/>
    </source>
</evidence>
<feature type="region of interest" description="Disordered" evidence="17">
    <location>
        <begin position="1"/>
        <end position="46"/>
    </location>
</feature>
<comment type="catalytic activity">
    <reaction evidence="14">
        <text>L-arginyl-[protein] + S-adenosyl-L-methionine = N(omega)-methyl-L-arginyl-[protein] + S-adenosyl-L-homocysteine + H(+)</text>
        <dbReference type="Rhea" id="RHEA:48100"/>
        <dbReference type="Rhea" id="RHEA-COMP:10532"/>
        <dbReference type="Rhea" id="RHEA-COMP:11990"/>
        <dbReference type="ChEBI" id="CHEBI:15378"/>
        <dbReference type="ChEBI" id="CHEBI:29965"/>
        <dbReference type="ChEBI" id="CHEBI:57856"/>
        <dbReference type="ChEBI" id="CHEBI:59789"/>
        <dbReference type="ChEBI" id="CHEBI:65280"/>
    </reaction>
    <physiologicalReaction direction="left-to-right" evidence="14">
        <dbReference type="Rhea" id="RHEA:48101"/>
    </physiologicalReaction>
</comment>
<dbReference type="VEuPathDB" id="FungiDB:SMAC_02391"/>
<dbReference type="FunFam" id="3.40.50.150:FF:000034">
    <property type="entry name" value="Protein arginine N-methyltransferase 3"/>
    <property type="match status" value="1"/>
</dbReference>
<gene>
    <name evidence="20" type="ORF">SMACR_02391</name>
</gene>
<evidence type="ECO:0000256" key="9">
    <source>
        <dbReference type="ARBA" id="ARBA00022723"/>
    </source>
</evidence>
<feature type="compositionally biased region" description="Low complexity" evidence="17">
    <location>
        <begin position="1"/>
        <end position="12"/>
    </location>
</feature>
<evidence type="ECO:0000313" key="21">
    <source>
        <dbReference type="Proteomes" id="UP000433876"/>
    </source>
</evidence>